<evidence type="ECO:0000259" key="3">
    <source>
        <dbReference type="Pfam" id="PF00294"/>
    </source>
</evidence>
<reference evidence="4 5" key="1">
    <citation type="submission" date="2018-11" db="EMBL/GenBank/DDBJ databases">
        <title>Deinococcus shelandsis sp. nov., isolated from South Shetland Islands soil of Antarctica.</title>
        <authorList>
            <person name="Tian J."/>
        </authorList>
    </citation>
    <scope>NUCLEOTIDE SEQUENCE [LARGE SCALE GENOMIC DNA]</scope>
    <source>
        <strain evidence="4 5">S14-83T</strain>
    </source>
</reference>
<dbReference type="Proteomes" id="UP000276417">
    <property type="component" value="Chromosome 1"/>
</dbReference>
<dbReference type="EMBL" id="CP034183">
    <property type="protein sequence ID" value="AZI41969.1"/>
    <property type="molecule type" value="Genomic_DNA"/>
</dbReference>
<dbReference type="AlphaFoldDB" id="A0A3G8Y9C6"/>
<gene>
    <name evidence="4" type="ORF">EHF33_03715</name>
</gene>
<name>A0A3G8Y9C6_9DEIO</name>
<dbReference type="InterPro" id="IPR029056">
    <property type="entry name" value="Ribokinase-like"/>
</dbReference>
<protein>
    <submittedName>
        <fullName evidence="4">Carbohydrate kinase</fullName>
    </submittedName>
</protein>
<evidence type="ECO:0000313" key="5">
    <source>
        <dbReference type="Proteomes" id="UP000276417"/>
    </source>
</evidence>
<keyword evidence="5" id="KW-1185">Reference proteome</keyword>
<dbReference type="GO" id="GO:0016301">
    <property type="term" value="F:kinase activity"/>
    <property type="evidence" value="ECO:0007669"/>
    <property type="project" value="UniProtKB-KW"/>
</dbReference>
<organism evidence="4 5">
    <name type="scientific">Deinococcus psychrotolerans</name>
    <dbReference type="NCBI Taxonomy" id="2489213"/>
    <lineage>
        <taxon>Bacteria</taxon>
        <taxon>Thermotogati</taxon>
        <taxon>Deinococcota</taxon>
        <taxon>Deinococci</taxon>
        <taxon>Deinococcales</taxon>
        <taxon>Deinococcaceae</taxon>
        <taxon>Deinococcus</taxon>
    </lineage>
</organism>
<proteinExistence type="predicted"/>
<dbReference type="Pfam" id="PF00294">
    <property type="entry name" value="PfkB"/>
    <property type="match status" value="1"/>
</dbReference>
<dbReference type="InterPro" id="IPR011611">
    <property type="entry name" value="PfkB_dom"/>
</dbReference>
<dbReference type="CDD" id="cd01941">
    <property type="entry name" value="YeiC_kinase_like"/>
    <property type="match status" value="1"/>
</dbReference>
<evidence type="ECO:0000256" key="1">
    <source>
        <dbReference type="ARBA" id="ARBA00022679"/>
    </source>
</evidence>
<dbReference type="Gene3D" id="3.40.1190.20">
    <property type="match status" value="1"/>
</dbReference>
<dbReference type="PROSITE" id="PS00584">
    <property type="entry name" value="PFKB_KINASES_2"/>
    <property type="match status" value="1"/>
</dbReference>
<sequence>MPRQPPVFISSGGPLVVAGGLNTDILSRSHAPLRLGTSNPAHTTFSAGGVGRNLAQNLAQLGVPTKLLGVVGDDLFGTSLLSLTEQSGVDVSGVLRRSGPTGSYTAVLEESGELHAGLSSMALTAQLSAADVSGWAEPLTGASALIVDANLPPDVVAFLLDEAALRGLPVALEPVSAPKAERLRPLLSPARPVWLLSPDRAELAALSGMDLAEIEDDSTLIDAAQHLRRQGAEWVLLTLGKRGSVLVGEELLYTSARQADVLDVTGAGDALLSGLLAHLWHGQSWPAALTRAHLCAALTIEAPGAVRADLSPALLAANLERPALDFAPNTLP</sequence>
<dbReference type="RefSeq" id="WP_124868008.1">
    <property type="nucleotide sequence ID" value="NZ_CP034183.1"/>
</dbReference>
<evidence type="ECO:0000256" key="2">
    <source>
        <dbReference type="ARBA" id="ARBA00022777"/>
    </source>
</evidence>
<dbReference type="KEGG" id="dph:EHF33_03715"/>
<dbReference type="InterPro" id="IPR002173">
    <property type="entry name" value="Carboh/pur_kinase_PfkB_CS"/>
</dbReference>
<keyword evidence="1" id="KW-0808">Transferase</keyword>
<feature type="domain" description="Carbohydrate kinase PfkB" evidence="3">
    <location>
        <begin position="17"/>
        <end position="306"/>
    </location>
</feature>
<keyword evidence="2 4" id="KW-0418">Kinase</keyword>
<dbReference type="PANTHER" id="PTHR10584">
    <property type="entry name" value="SUGAR KINASE"/>
    <property type="match status" value="1"/>
</dbReference>
<dbReference type="SUPFAM" id="SSF53613">
    <property type="entry name" value="Ribokinase-like"/>
    <property type="match status" value="1"/>
</dbReference>
<evidence type="ECO:0000313" key="4">
    <source>
        <dbReference type="EMBL" id="AZI41969.1"/>
    </source>
</evidence>
<accession>A0A3G8Y9C6</accession>
<dbReference type="PANTHER" id="PTHR10584:SF166">
    <property type="entry name" value="RIBOKINASE"/>
    <property type="match status" value="1"/>
</dbReference>
<dbReference type="OrthoDB" id="9806249at2"/>